<dbReference type="Proteomes" id="UP001168821">
    <property type="component" value="Unassembled WGS sequence"/>
</dbReference>
<dbReference type="EMBL" id="JALNTZ010001628">
    <property type="protein sequence ID" value="KAJ3623660.1"/>
    <property type="molecule type" value="Genomic_DNA"/>
</dbReference>
<accession>A0AA38HMN5</accession>
<dbReference type="AlphaFoldDB" id="A0AA38HMN5"/>
<proteinExistence type="predicted"/>
<comment type="caution">
    <text evidence="1">The sequence shown here is derived from an EMBL/GenBank/DDBJ whole genome shotgun (WGS) entry which is preliminary data.</text>
</comment>
<organism evidence="1 2">
    <name type="scientific">Zophobas morio</name>
    <dbReference type="NCBI Taxonomy" id="2755281"/>
    <lineage>
        <taxon>Eukaryota</taxon>
        <taxon>Metazoa</taxon>
        <taxon>Ecdysozoa</taxon>
        <taxon>Arthropoda</taxon>
        <taxon>Hexapoda</taxon>
        <taxon>Insecta</taxon>
        <taxon>Pterygota</taxon>
        <taxon>Neoptera</taxon>
        <taxon>Endopterygota</taxon>
        <taxon>Coleoptera</taxon>
        <taxon>Polyphaga</taxon>
        <taxon>Cucujiformia</taxon>
        <taxon>Tenebrionidae</taxon>
        <taxon>Zophobas</taxon>
    </lineage>
</organism>
<keyword evidence="2" id="KW-1185">Reference proteome</keyword>
<protein>
    <submittedName>
        <fullName evidence="1">Uncharacterized protein</fullName>
    </submittedName>
</protein>
<name>A0AA38HMN5_9CUCU</name>
<evidence type="ECO:0000313" key="2">
    <source>
        <dbReference type="Proteomes" id="UP001168821"/>
    </source>
</evidence>
<reference evidence="1" key="1">
    <citation type="journal article" date="2023" name="G3 (Bethesda)">
        <title>Whole genome assemblies of Zophobas morio and Tenebrio molitor.</title>
        <authorList>
            <person name="Kaur S."/>
            <person name="Stinson S.A."/>
            <person name="diCenzo G.C."/>
        </authorList>
    </citation>
    <scope>NUCLEOTIDE SEQUENCE</scope>
    <source>
        <strain evidence="1">QUZm001</strain>
    </source>
</reference>
<gene>
    <name evidence="1" type="ORF">Zmor_004346</name>
</gene>
<sequence>MALEPSAEFSKNYDSDDEIKTSSADLTNCTFSSFSEIPRVDFNKGMIRATSENLGEDISEVLKKFTERLEYLNILENELSYEKKKIEKFLCKADREPIEKLHQELHKYYKNERIFKSFPLCSTGTKLKVFGKHKRAKLEVNPKAVETETRQLNTATYNNKFKNLNLGLHDSDCDLNFNRANLLPCTLRNSISQDFPGYYSLPEASTPEGITTTLTEDIHTKKAYINTSLLVPESNDLKKATFSTRGDLPSTIRKEF</sequence>
<evidence type="ECO:0000313" key="1">
    <source>
        <dbReference type="EMBL" id="KAJ3623660.1"/>
    </source>
</evidence>